<accession>A0AA36MMM9</accession>
<keyword evidence="7" id="KW-0406">Ion transport</keyword>
<dbReference type="AlphaFoldDB" id="A0AA36MMM9"/>
<dbReference type="GO" id="GO:0005886">
    <property type="term" value="C:plasma membrane"/>
    <property type="evidence" value="ECO:0007669"/>
    <property type="project" value="UniProtKB-SubCell"/>
</dbReference>
<dbReference type="PANTHER" id="PTHR10110:SF86">
    <property type="entry name" value="SODIUM_HYDROGEN EXCHANGER 7"/>
    <property type="match status" value="1"/>
</dbReference>
<feature type="transmembrane region" description="Helical" evidence="10">
    <location>
        <begin position="592"/>
        <end position="612"/>
    </location>
</feature>
<keyword evidence="9" id="KW-0739">Sodium transport</keyword>
<feature type="domain" description="Cation/H+ exchanger transmembrane" evidence="11">
    <location>
        <begin position="311"/>
        <end position="724"/>
    </location>
</feature>
<evidence type="ECO:0000256" key="3">
    <source>
        <dbReference type="ARBA" id="ARBA00022475"/>
    </source>
</evidence>
<keyword evidence="4 10" id="KW-0812">Transmembrane</keyword>
<keyword evidence="8 10" id="KW-0472">Membrane</keyword>
<evidence type="ECO:0000256" key="9">
    <source>
        <dbReference type="ARBA" id="ARBA00023201"/>
    </source>
</evidence>
<keyword evidence="2" id="KW-0813">Transport</keyword>
<dbReference type="PANTHER" id="PTHR10110">
    <property type="entry name" value="SODIUM/HYDROGEN EXCHANGER"/>
    <property type="match status" value="1"/>
</dbReference>
<feature type="transmembrane region" description="Helical" evidence="10">
    <location>
        <begin position="322"/>
        <end position="339"/>
    </location>
</feature>
<dbReference type="EMBL" id="CAUJNA010000529">
    <property type="protein sequence ID" value="CAJ1378299.1"/>
    <property type="molecule type" value="Genomic_DNA"/>
</dbReference>
<evidence type="ECO:0000256" key="5">
    <source>
        <dbReference type="ARBA" id="ARBA00022989"/>
    </source>
</evidence>
<feature type="transmembrane region" description="Helical" evidence="10">
    <location>
        <begin position="561"/>
        <end position="580"/>
    </location>
</feature>
<evidence type="ECO:0000256" key="4">
    <source>
        <dbReference type="ARBA" id="ARBA00022692"/>
    </source>
</evidence>
<evidence type="ECO:0000313" key="13">
    <source>
        <dbReference type="Proteomes" id="UP001178507"/>
    </source>
</evidence>
<dbReference type="GO" id="GO:0098719">
    <property type="term" value="P:sodium ion import across plasma membrane"/>
    <property type="evidence" value="ECO:0007669"/>
    <property type="project" value="TreeGrafter"/>
</dbReference>
<reference evidence="12" key="1">
    <citation type="submission" date="2023-08" db="EMBL/GenBank/DDBJ databases">
        <authorList>
            <person name="Chen Y."/>
            <person name="Shah S."/>
            <person name="Dougan E. K."/>
            <person name="Thang M."/>
            <person name="Chan C."/>
        </authorList>
    </citation>
    <scope>NUCLEOTIDE SEQUENCE</scope>
</reference>
<name>A0AA36MMM9_9DINO</name>
<dbReference type="Proteomes" id="UP001178507">
    <property type="component" value="Unassembled WGS sequence"/>
</dbReference>
<keyword evidence="6" id="KW-0915">Sodium</keyword>
<evidence type="ECO:0000256" key="7">
    <source>
        <dbReference type="ARBA" id="ARBA00023065"/>
    </source>
</evidence>
<evidence type="ECO:0000256" key="2">
    <source>
        <dbReference type="ARBA" id="ARBA00022448"/>
    </source>
</evidence>
<feature type="transmembrane region" description="Helical" evidence="10">
    <location>
        <begin position="663"/>
        <end position="686"/>
    </location>
</feature>
<comment type="subcellular location">
    <subcellularLocation>
        <location evidence="1">Cell membrane</location>
        <topology evidence="1">Multi-pass membrane protein</topology>
    </subcellularLocation>
</comment>
<dbReference type="InterPro" id="IPR006153">
    <property type="entry name" value="Cation/H_exchanger_TM"/>
</dbReference>
<evidence type="ECO:0000256" key="1">
    <source>
        <dbReference type="ARBA" id="ARBA00004651"/>
    </source>
</evidence>
<dbReference type="GO" id="GO:0051453">
    <property type="term" value="P:regulation of intracellular pH"/>
    <property type="evidence" value="ECO:0007669"/>
    <property type="project" value="TreeGrafter"/>
</dbReference>
<evidence type="ECO:0000259" key="11">
    <source>
        <dbReference type="Pfam" id="PF00999"/>
    </source>
</evidence>
<evidence type="ECO:0000313" key="12">
    <source>
        <dbReference type="EMBL" id="CAJ1378299.1"/>
    </source>
</evidence>
<feature type="transmembrane region" description="Helical" evidence="10">
    <location>
        <begin position="539"/>
        <end position="555"/>
    </location>
</feature>
<feature type="transmembrane region" description="Helical" evidence="10">
    <location>
        <begin position="632"/>
        <end position="651"/>
    </location>
</feature>
<dbReference type="InterPro" id="IPR018422">
    <property type="entry name" value="Cation/H_exchanger_CPA1"/>
</dbReference>
<feature type="transmembrane region" description="Helical" evidence="10">
    <location>
        <begin position="505"/>
        <end position="527"/>
    </location>
</feature>
<dbReference type="GO" id="GO:0015385">
    <property type="term" value="F:sodium:proton antiporter activity"/>
    <property type="evidence" value="ECO:0007669"/>
    <property type="project" value="InterPro"/>
</dbReference>
<evidence type="ECO:0000256" key="10">
    <source>
        <dbReference type="SAM" id="Phobius"/>
    </source>
</evidence>
<keyword evidence="5 10" id="KW-1133">Transmembrane helix</keyword>
<dbReference type="Pfam" id="PF00999">
    <property type="entry name" value="Na_H_Exchanger"/>
    <property type="match status" value="1"/>
</dbReference>
<gene>
    <name evidence="12" type="ORF">EVOR1521_LOCUS6875</name>
</gene>
<feature type="transmembrane region" description="Helical" evidence="10">
    <location>
        <begin position="297"/>
        <end position="316"/>
    </location>
</feature>
<feature type="transmembrane region" description="Helical" evidence="10">
    <location>
        <begin position="395"/>
        <end position="422"/>
    </location>
</feature>
<evidence type="ECO:0000256" key="6">
    <source>
        <dbReference type="ARBA" id="ARBA00023053"/>
    </source>
</evidence>
<comment type="caution">
    <text evidence="12">The sequence shown here is derived from an EMBL/GenBank/DDBJ whole genome shotgun (WGS) entry which is preliminary data.</text>
</comment>
<proteinExistence type="predicted"/>
<dbReference type="Gene3D" id="6.10.140.1330">
    <property type="match status" value="1"/>
</dbReference>
<sequence length="1008" mass="111198">MNFIRILCLAPCVAFRPPDSQSFMAAKLAADFAATRAERMEVALDTSKGINDVESWALGKEKQSCLDACWELGLLCSEEVMQEVRNIQKMREAAKMADVHCKAYDGAVVIQNENVKKGNTTVLRYENHPLICRKDDCCPEKKGCNNTCFFGDSGINTCAGLPRPGMSRLCACHSIKSALRTALQEIVHTNVKDKAQEQKVQAEAISSHSHKLEEEISLFVMKLADAMTNHSVPESWHKRLQTKAAREAEVANQTTELQQMEDIIISHRTVWYNGSAAHKNPLVDTRSNGHEATHGHLAILFLFVTVVMGVLTIGFLERAGLGIPYTCTIFIEGILIACLRGHSSQAHTRGILPHTFELSLDLWHDIDPHLFMFAFLPPLIFSEAMNMNMSMVKRCFWSCFIMAVPGVIVGAVLAGVAAKYILPYEWDWSLAMAFGAITSATDPVAVVAIFNSLGVSPRLTMLISGESLLNDGTAIVFFNLFKMMLIKDVDPATFSTPAGLAKFCFQGVVVGPLLGLFFGWFSVDLLGLWGKEVRYHSDILAQVILTVAFGYLAFFCAEEGFGTSGVLTVVVAGSVLAARAGPRFVSPELLHAVWHIVEFIGNTLVFMLAGVISGDVMLCHTTITLSDWGFMLAMYVVLMLIRAITVAIFWIPMQAVSPVKLSWQEGVVMVWSGLRGAVGLLMAVLLDQETSIDEQSGSRVLFHISGFAAMTLLINGTTTPHVLKAVGLMAQEEEKQKMLDEVWNAVSQRCKVQMKEVMDDESSKELTKGVQPEWLTQMVPSLSVEAPAGEAAERAADPNILNQLRQALLRATRSVYKKMFEHGAITRTSPEAMLLVAAVDEACLMTEEGLQEWSLLCDSLGLKLSSTGERYSFANLLGQADLHERAVCAVLLYISAHERAMEEVQKWFGSDKTADTPEEIALHKENSEHIEQARLLLEDMPIRFVSMVRAKMVAAKLLHLQLEEVEQLTEMGIITEGDAHRLEHKITHSIAHLREIGEDDLGKAKPSL</sequence>
<organism evidence="12 13">
    <name type="scientific">Effrenium voratum</name>
    <dbReference type="NCBI Taxonomy" id="2562239"/>
    <lineage>
        <taxon>Eukaryota</taxon>
        <taxon>Sar</taxon>
        <taxon>Alveolata</taxon>
        <taxon>Dinophyceae</taxon>
        <taxon>Suessiales</taxon>
        <taxon>Symbiodiniaceae</taxon>
        <taxon>Effrenium</taxon>
    </lineage>
</organism>
<evidence type="ECO:0000256" key="8">
    <source>
        <dbReference type="ARBA" id="ARBA00023136"/>
    </source>
</evidence>
<feature type="transmembrane region" description="Helical" evidence="10">
    <location>
        <begin position="428"/>
        <end position="455"/>
    </location>
</feature>
<keyword evidence="3" id="KW-1003">Cell membrane</keyword>
<protein>
    <recommendedName>
        <fullName evidence="11">Cation/H+ exchanger transmembrane domain-containing protein</fullName>
    </recommendedName>
</protein>
<dbReference type="GO" id="GO:0015386">
    <property type="term" value="F:potassium:proton antiporter activity"/>
    <property type="evidence" value="ECO:0007669"/>
    <property type="project" value="TreeGrafter"/>
</dbReference>
<keyword evidence="13" id="KW-1185">Reference proteome</keyword>